<dbReference type="Pfam" id="PF14213">
    <property type="entry name" value="DUF4325"/>
    <property type="match status" value="1"/>
</dbReference>
<evidence type="ECO:0000259" key="1">
    <source>
        <dbReference type="Pfam" id="PF14213"/>
    </source>
</evidence>
<proteinExistence type="predicted"/>
<organism evidence="2 3">
    <name type="scientific">Mangrovibacterium marinum</name>
    <dbReference type="NCBI Taxonomy" id="1639118"/>
    <lineage>
        <taxon>Bacteria</taxon>
        <taxon>Pseudomonadati</taxon>
        <taxon>Bacteroidota</taxon>
        <taxon>Bacteroidia</taxon>
        <taxon>Marinilabiliales</taxon>
        <taxon>Prolixibacteraceae</taxon>
        <taxon>Mangrovibacterium</taxon>
    </lineage>
</organism>
<evidence type="ECO:0000313" key="2">
    <source>
        <dbReference type="EMBL" id="PTN08658.1"/>
    </source>
</evidence>
<name>A0A2T5C1U0_9BACT</name>
<protein>
    <submittedName>
        <fullName evidence="2">Uncharacterized protein DUF4325</fullName>
    </submittedName>
</protein>
<dbReference type="EMBL" id="QAAD01000007">
    <property type="protein sequence ID" value="PTN08658.1"/>
    <property type="molecule type" value="Genomic_DNA"/>
</dbReference>
<keyword evidence="3" id="KW-1185">Reference proteome</keyword>
<reference evidence="2 3" key="1">
    <citation type="submission" date="2018-04" db="EMBL/GenBank/DDBJ databases">
        <title>Genomic Encyclopedia of Archaeal and Bacterial Type Strains, Phase II (KMG-II): from individual species to whole genera.</title>
        <authorList>
            <person name="Goeker M."/>
        </authorList>
    </citation>
    <scope>NUCLEOTIDE SEQUENCE [LARGE SCALE GENOMIC DNA]</scope>
    <source>
        <strain evidence="2 3">DSM 28823</strain>
    </source>
</reference>
<dbReference type="OrthoDB" id="512307at2"/>
<dbReference type="RefSeq" id="WP_107822055.1">
    <property type="nucleotide sequence ID" value="NZ_OY782574.1"/>
</dbReference>
<dbReference type="AlphaFoldDB" id="A0A2T5C1U0"/>
<dbReference type="InterPro" id="IPR025474">
    <property type="entry name" value="DUF4325"/>
</dbReference>
<evidence type="ECO:0000313" key="3">
    <source>
        <dbReference type="Proteomes" id="UP000243525"/>
    </source>
</evidence>
<dbReference type="Proteomes" id="UP000243525">
    <property type="component" value="Unassembled WGS sequence"/>
</dbReference>
<sequence>MERTKLNIVNIVGSPFCVEANDGQKVYELIRKAFQEKRKVVLSFLNVDMLTTAFLNTAVGQLYKDYPEQEVKENLSVENMTQSGLVSLKRVVDTAKLYYKDPEAMERSIKDILDD</sequence>
<comment type="caution">
    <text evidence="2">The sequence shown here is derived from an EMBL/GenBank/DDBJ whole genome shotgun (WGS) entry which is preliminary data.</text>
</comment>
<accession>A0A2T5C1U0</accession>
<gene>
    <name evidence="2" type="ORF">C8N47_10713</name>
</gene>
<feature type="domain" description="DUF4325" evidence="1">
    <location>
        <begin position="22"/>
        <end position="83"/>
    </location>
</feature>